<keyword evidence="12" id="KW-0966">Cell projection</keyword>
<reference evidence="12" key="6">
    <citation type="journal article" date="2022" name="Nat. Biotechnol.">
        <title>Carbon-negative production of acetone and isopropanol by gas fermentation at industrial pilot scale.</title>
        <authorList>
            <person name="Liew F.E."/>
            <person name="Nogle R."/>
            <person name="Abdalla T."/>
            <person name="Rasor B.J."/>
            <person name="Canter C."/>
            <person name="Jensen R.O."/>
            <person name="Wang L."/>
            <person name="Strutz J."/>
            <person name="Chirania P."/>
            <person name="De Tissera S."/>
            <person name="Mueller A.P."/>
            <person name="Ruan Z."/>
            <person name="Gao A."/>
            <person name="Tran L."/>
            <person name="Engle N.L."/>
            <person name="Bromley J.C."/>
            <person name="Daniell J."/>
            <person name="Conrado R."/>
            <person name="Tschaplinski T.J."/>
            <person name="Giannone R.J."/>
            <person name="Hettich R.L."/>
            <person name="Karim A.S."/>
            <person name="Simpson S.D."/>
            <person name="Brown S.D."/>
            <person name="Leang C."/>
            <person name="Jewett M.C."/>
            <person name="Kopke M."/>
        </authorList>
    </citation>
    <scope>NUCLEOTIDE SEQUENCE</scope>
    <source>
        <strain evidence="12">DJ015</strain>
    </source>
</reference>
<evidence type="ECO:0000313" key="13">
    <source>
        <dbReference type="EMBL" id="MBF7812189.1"/>
    </source>
</evidence>
<sequence length="251" mass="28226">MKKNTKKEKDDTERWMLSYLDFITLMMIFFLMMYAISNVDTKKSQTLANSLKIGFNSGNGENVIAVSDSSNSPPTVIDQQNTQNNSDSIAEEEKLSDVKKKVDDLVNDSELKGSVTTSIQERGLIISFNDSVFFNSGQSTIKPDWQGKLISISKILNDIDNYIHVEGHTDNVAINNDYFHSNWQLSAVRAANVVEFLISKGNVKPERLSSVGYGEYRPVKDNNTEDGRAANRRVDIVILNTKFNNSEIPKE</sequence>
<reference evidence="11" key="2">
    <citation type="submission" date="2016-02" db="EMBL/GenBank/DDBJ databases">
        <title>Genome sequence of Clostridium beijerinckii strain 59B.</title>
        <authorList>
            <person name="Little G.T."/>
            <person name="Minton N.P."/>
        </authorList>
    </citation>
    <scope>NUCLEOTIDE SEQUENCE</scope>
    <source>
        <strain evidence="11">NCIMB 14988</strain>
    </source>
</reference>
<feature type="transmembrane region" description="Helical" evidence="9">
    <location>
        <begin position="16"/>
        <end position="36"/>
    </location>
</feature>
<keyword evidence="12" id="KW-0969">Cilium</keyword>
<dbReference type="EMBL" id="JABAGV010000011">
    <property type="protein sequence ID" value="MBC2474253.1"/>
    <property type="molecule type" value="Genomic_DNA"/>
</dbReference>
<evidence type="ECO:0000256" key="6">
    <source>
        <dbReference type="ARBA" id="ARBA00023136"/>
    </source>
</evidence>
<evidence type="ECO:0000256" key="5">
    <source>
        <dbReference type="ARBA" id="ARBA00022989"/>
    </source>
</evidence>
<evidence type="ECO:0000256" key="2">
    <source>
        <dbReference type="ARBA" id="ARBA00008914"/>
    </source>
</evidence>
<evidence type="ECO:0000256" key="9">
    <source>
        <dbReference type="SAM" id="Phobius"/>
    </source>
</evidence>
<keyword evidence="6 7" id="KW-0472">Membrane</keyword>
<dbReference type="GO" id="GO:0005886">
    <property type="term" value="C:plasma membrane"/>
    <property type="evidence" value="ECO:0007669"/>
    <property type="project" value="UniProtKB-SubCell"/>
</dbReference>
<keyword evidence="3" id="KW-1003">Cell membrane</keyword>
<dbReference type="PANTHER" id="PTHR30329">
    <property type="entry name" value="STATOR ELEMENT OF FLAGELLAR MOTOR COMPLEX"/>
    <property type="match status" value="1"/>
</dbReference>
<dbReference type="Proteomes" id="UP001194098">
    <property type="component" value="Unassembled WGS sequence"/>
</dbReference>
<dbReference type="OrthoDB" id="9815217at2"/>
<gene>
    <name evidence="15" type="ORF">BCD95_004238</name>
    <name evidence="14" type="ORF">DFH45_000318</name>
    <name evidence="12" type="ORF">HGI39_05925</name>
    <name evidence="13" type="ORF">IS491_26735</name>
    <name evidence="11" type="ORF">LF65_01809</name>
</gene>
<evidence type="ECO:0000313" key="16">
    <source>
        <dbReference type="Proteomes" id="UP000031866"/>
    </source>
</evidence>
<reference evidence="15" key="4">
    <citation type="submission" date="2020-06" db="EMBL/GenBank/DDBJ databases">
        <title>Genomic insights into acetone-butanol-ethanol (ABE) fermentation by sequencing solventogenic clostridia strains.</title>
        <authorList>
            <person name="Brown S."/>
        </authorList>
    </citation>
    <scope>NUCLEOTIDE SEQUENCE</scope>
    <source>
        <strain evidence="15">DJ123</strain>
        <strain evidence="14">DJ126</strain>
    </source>
</reference>
<protein>
    <submittedName>
        <fullName evidence="11">Chemotaxis protein MotB</fullName>
    </submittedName>
    <submittedName>
        <fullName evidence="12">Flagellar motor protein MotB</fullName>
    </submittedName>
</protein>
<dbReference type="AlphaFoldDB" id="A0A0B5QBT4"/>
<accession>A0A0B5QBT4</accession>
<evidence type="ECO:0000256" key="7">
    <source>
        <dbReference type="PROSITE-ProRule" id="PRU00473"/>
    </source>
</evidence>
<dbReference type="Proteomes" id="UP000631418">
    <property type="component" value="Unassembled WGS sequence"/>
</dbReference>
<dbReference type="Proteomes" id="UP000822184">
    <property type="component" value="Unassembled WGS sequence"/>
</dbReference>
<evidence type="ECO:0000313" key="12">
    <source>
        <dbReference type="EMBL" id="MBC2474253.1"/>
    </source>
</evidence>
<keyword evidence="4 9" id="KW-0812">Transmembrane</keyword>
<reference evidence="16" key="1">
    <citation type="submission" date="2014-12" db="EMBL/GenBank/DDBJ databases">
        <title>Genome sequence of Clostridium beijerinckii strain 59B.</title>
        <authorList>
            <person name="Little G.T."/>
            <person name="Minton N.P."/>
        </authorList>
    </citation>
    <scope>NUCLEOTIDE SEQUENCE [LARGE SCALE GENOMIC DNA]</scope>
    <source>
        <strain evidence="16">59B</strain>
    </source>
</reference>
<dbReference type="EMBL" id="JABSXK010000001">
    <property type="protein sequence ID" value="NRV07355.1"/>
    <property type="molecule type" value="Genomic_DNA"/>
</dbReference>
<evidence type="ECO:0000256" key="4">
    <source>
        <dbReference type="ARBA" id="ARBA00022692"/>
    </source>
</evidence>
<name>A0A0B5QBT4_CLOBE</name>
<feature type="compositionally biased region" description="Polar residues" evidence="8">
    <location>
        <begin position="68"/>
        <end position="88"/>
    </location>
</feature>
<dbReference type="EMBL" id="JABTDW010000001">
    <property type="protein sequence ID" value="NSB15979.1"/>
    <property type="molecule type" value="Genomic_DNA"/>
</dbReference>
<dbReference type="Gene3D" id="3.30.1330.60">
    <property type="entry name" value="OmpA-like domain"/>
    <property type="match status" value="1"/>
</dbReference>
<dbReference type="InterPro" id="IPR050330">
    <property type="entry name" value="Bact_OuterMem_StrucFunc"/>
</dbReference>
<dbReference type="Pfam" id="PF00691">
    <property type="entry name" value="OmpA"/>
    <property type="match status" value="1"/>
</dbReference>
<dbReference type="CDD" id="cd07185">
    <property type="entry name" value="OmpA_C-like"/>
    <property type="match status" value="1"/>
</dbReference>
<dbReference type="Proteomes" id="UP000031866">
    <property type="component" value="Chromosome"/>
</dbReference>
<dbReference type="SUPFAM" id="SSF103088">
    <property type="entry name" value="OmpA-like"/>
    <property type="match status" value="1"/>
</dbReference>
<comment type="similarity">
    <text evidence="2">Belongs to the MotB family.</text>
</comment>
<proteinExistence type="inferred from homology"/>
<evidence type="ECO:0000256" key="1">
    <source>
        <dbReference type="ARBA" id="ARBA00004162"/>
    </source>
</evidence>
<evidence type="ECO:0000259" key="10">
    <source>
        <dbReference type="PROSITE" id="PS51123"/>
    </source>
</evidence>
<evidence type="ECO:0000313" key="15">
    <source>
        <dbReference type="EMBL" id="NSB15979.1"/>
    </source>
</evidence>
<evidence type="ECO:0000313" key="11">
    <source>
        <dbReference type="EMBL" id="AJG98410.1"/>
    </source>
</evidence>
<keyword evidence="12" id="KW-0282">Flagellum</keyword>
<dbReference type="EMBL" id="CP010086">
    <property type="protein sequence ID" value="AJG98410.1"/>
    <property type="molecule type" value="Genomic_DNA"/>
</dbReference>
<feature type="region of interest" description="Disordered" evidence="8">
    <location>
        <begin position="68"/>
        <end position="93"/>
    </location>
</feature>
<comment type="subcellular location">
    <subcellularLocation>
        <location evidence="1">Cell membrane</location>
        <topology evidence="1">Single-pass membrane protein</topology>
    </subcellularLocation>
</comment>
<evidence type="ECO:0000256" key="8">
    <source>
        <dbReference type="SAM" id="MobiDB-lite"/>
    </source>
</evidence>
<organism evidence="11 16">
    <name type="scientific">Clostridium beijerinckii</name>
    <name type="common">Clostridium MP</name>
    <dbReference type="NCBI Taxonomy" id="1520"/>
    <lineage>
        <taxon>Bacteria</taxon>
        <taxon>Bacillati</taxon>
        <taxon>Bacillota</taxon>
        <taxon>Clostridia</taxon>
        <taxon>Eubacteriales</taxon>
        <taxon>Clostridiaceae</taxon>
        <taxon>Clostridium</taxon>
    </lineage>
</organism>
<reference evidence="12" key="3">
    <citation type="submission" date="2020-04" db="EMBL/GenBank/DDBJ databases">
        <authorList>
            <person name="Brown S."/>
        </authorList>
    </citation>
    <scope>NUCLEOTIDE SEQUENCE</scope>
    <source>
        <strain evidence="12">DJ015</strain>
    </source>
</reference>
<evidence type="ECO:0000313" key="14">
    <source>
        <dbReference type="EMBL" id="NRV07355.1"/>
    </source>
</evidence>
<dbReference type="PANTHER" id="PTHR30329:SF21">
    <property type="entry name" value="LIPOPROTEIN YIAD-RELATED"/>
    <property type="match status" value="1"/>
</dbReference>
<dbReference type="RefSeq" id="WP_011968919.1">
    <property type="nucleotide sequence ID" value="NZ_CP010086.2"/>
</dbReference>
<dbReference type="Pfam" id="PF13677">
    <property type="entry name" value="MotB_plug"/>
    <property type="match status" value="1"/>
</dbReference>
<evidence type="ECO:0000256" key="3">
    <source>
        <dbReference type="ARBA" id="ARBA00022475"/>
    </source>
</evidence>
<reference evidence="13" key="5">
    <citation type="submission" date="2020-11" db="EMBL/GenBank/DDBJ databases">
        <authorList>
            <person name="Thieme N."/>
            <person name="Liebl W."/>
            <person name="Zverlov V."/>
        </authorList>
    </citation>
    <scope>NUCLEOTIDE SEQUENCE</scope>
    <source>
        <strain evidence="13">NT08</strain>
    </source>
</reference>
<dbReference type="EMBL" id="JADOEF010000004">
    <property type="protein sequence ID" value="MBF7812189.1"/>
    <property type="molecule type" value="Genomic_DNA"/>
</dbReference>
<feature type="domain" description="OmpA-like" evidence="10">
    <location>
        <begin position="121"/>
        <end position="242"/>
    </location>
</feature>
<dbReference type="InterPro" id="IPR006665">
    <property type="entry name" value="OmpA-like"/>
</dbReference>
<dbReference type="Proteomes" id="UP000821656">
    <property type="component" value="Unassembled WGS sequence"/>
</dbReference>
<dbReference type="OMA" id="YRYPSNW"/>
<dbReference type="InterPro" id="IPR036737">
    <property type="entry name" value="OmpA-like_sf"/>
</dbReference>
<dbReference type="PROSITE" id="PS51123">
    <property type="entry name" value="OMPA_2"/>
    <property type="match status" value="1"/>
</dbReference>
<keyword evidence="5 9" id="KW-1133">Transmembrane helix</keyword>
<dbReference type="STRING" id="1520.LF65_01809"/>
<dbReference type="KEGG" id="cbei:LF65_01809"/>
<dbReference type="InterPro" id="IPR025713">
    <property type="entry name" value="MotB-like_N_dom"/>
</dbReference>